<dbReference type="Proteomes" id="UP000002899">
    <property type="component" value="Chromosome IV"/>
</dbReference>
<evidence type="ECO:0000313" key="3">
    <source>
        <dbReference type="Proteomes" id="UP000002899"/>
    </source>
</evidence>
<name>I7IH87_BABMR</name>
<reference evidence="2 3" key="2">
    <citation type="journal article" date="2013" name="PLoS ONE">
        <title>Whole genome mapping and re-organization of the nuclear and mitochondrial genomes of Babesia microti isolates.</title>
        <authorList>
            <person name="Cornillot E."/>
            <person name="Dassouli A."/>
            <person name="Garg A."/>
            <person name="Pachikara N."/>
            <person name="Randazzo S."/>
            <person name="Depoix D."/>
            <person name="Carcy B."/>
            <person name="Delbecq S."/>
            <person name="Frutos R."/>
            <person name="Silva J.C."/>
            <person name="Sutton R."/>
            <person name="Krause P.J."/>
            <person name="Mamoun C.B."/>
        </authorList>
    </citation>
    <scope>NUCLEOTIDE SEQUENCE [LARGE SCALE GENOMIC DNA]</scope>
    <source>
        <strain evidence="2 3">RI</strain>
    </source>
</reference>
<reference evidence="2 3" key="1">
    <citation type="journal article" date="2012" name="Nucleic Acids Res.">
        <title>Sequencing of the smallest Apicomplexan genome from the human pathogen Babesia microti.</title>
        <authorList>
            <person name="Cornillot E."/>
            <person name="Hadj-Kaddour K."/>
            <person name="Dassouli A."/>
            <person name="Noel B."/>
            <person name="Ranwez V."/>
            <person name="Vacherie B."/>
            <person name="Augagneur Y."/>
            <person name="Bres V."/>
            <person name="Duclos A."/>
            <person name="Randazzo S."/>
            <person name="Carcy B."/>
            <person name="Debierre-Grockiego F."/>
            <person name="Delbecq S."/>
            <person name="Moubri-Menage K."/>
            <person name="Shams-Eldin H."/>
            <person name="Usmani-Brown S."/>
            <person name="Bringaud F."/>
            <person name="Wincker P."/>
            <person name="Vivares C.P."/>
            <person name="Schwarz R.T."/>
            <person name="Schetters T.P."/>
            <person name="Krause P.J."/>
            <person name="Gorenflot A."/>
            <person name="Berry V."/>
            <person name="Barbe V."/>
            <person name="Ben Mamoun C."/>
        </authorList>
    </citation>
    <scope>NUCLEOTIDE SEQUENCE [LARGE SCALE GENOMIC DNA]</scope>
    <source>
        <strain evidence="2 3">RI</strain>
    </source>
</reference>
<dbReference type="VEuPathDB" id="PiroplasmaDB:BmR1_04g05920"/>
<keyword evidence="3" id="KW-1185">Reference proteome</keyword>
<reference evidence="2 3" key="3">
    <citation type="journal article" date="2016" name="Sci. Rep.">
        <title>Genome-wide diversity and gene expression profiling of Babesia microti isolates identify polymorphic genes that mediate host-pathogen interactions.</title>
        <authorList>
            <person name="Silva J.C."/>
            <person name="Cornillot E."/>
            <person name="McCracken C."/>
            <person name="Usmani-Brown S."/>
            <person name="Dwivedi A."/>
            <person name="Ifeonu O.O."/>
            <person name="Crabtree J."/>
            <person name="Gotia H.T."/>
            <person name="Virji A.Z."/>
            <person name="Reynes C."/>
            <person name="Colinge J."/>
            <person name="Kumar V."/>
            <person name="Lawres L."/>
            <person name="Pazzi J.E."/>
            <person name="Pablo J.V."/>
            <person name="Hung C."/>
            <person name="Brancato J."/>
            <person name="Kumari P."/>
            <person name="Orvis J."/>
            <person name="Tretina K."/>
            <person name="Chibucos M."/>
            <person name="Ott S."/>
            <person name="Sadzewicz L."/>
            <person name="Sengamalay N."/>
            <person name="Shetty A.C."/>
            <person name="Su Q."/>
            <person name="Tallon L."/>
            <person name="Fraser C.M."/>
            <person name="Frutos R."/>
            <person name="Molina D.M."/>
            <person name="Krause P.J."/>
            <person name="Ben Mamoun C."/>
        </authorList>
    </citation>
    <scope>NUCLEOTIDE SEQUENCE [LARGE SCALE GENOMIC DNA]</scope>
    <source>
        <strain evidence="2 3">RI</strain>
    </source>
</reference>
<evidence type="ECO:0000313" key="2">
    <source>
        <dbReference type="EMBL" id="CCF75382.1"/>
    </source>
</evidence>
<accession>I7IH87</accession>
<evidence type="ECO:0000256" key="1">
    <source>
        <dbReference type="SAM" id="MobiDB-lite"/>
    </source>
</evidence>
<sequence length="455" mass="52279">MGNVTSADVTKRWIYDVPPSYDDRRPKKLRSMIRSSSNRKAIKITLSYHSNSNCSSENESSYCSSTSSRKIRSSSNSRRFDSSRIRSRTTSNYRERRIGTNRAWHSALSVLLNTKLIQYIECYISYLKQHALVSDEHLWHKEWNIPSCRNLYDFLASYTKIVIGEKSHLQSELFAFRRLYSVYDYFIGSFYSYLNSIAEECTSVCNAVKGATNNELKRSFEFGDIDNEDIISMGRCCKRQKLSMNDALIVGVNVVRNSQFKELFSRFTDKNPVKMLNTSQKAMAALNRLYKMIMALNMNYQICNRPSKMMRSVKDGLFSLKFSPLLPAPQLPNFPQLPQLSQLSTMLSPYMTSVSTIKLVPSIGSIRLISYIASMTNIRSIVRTVVDNDTNNKIVLGGESNIFDENVDEKEQRFKEYIAMHTSHWGEEAYDHVEVRLCTNNDINSFGIPDTCTVM</sequence>
<dbReference type="KEGG" id="bmic:BmR1_04g05920"/>
<dbReference type="EMBL" id="LN871599">
    <property type="protein sequence ID" value="CCF75382.1"/>
    <property type="molecule type" value="Genomic_DNA"/>
</dbReference>
<dbReference type="AlphaFoldDB" id="I7IH87"/>
<feature type="region of interest" description="Disordered" evidence="1">
    <location>
        <begin position="51"/>
        <end position="86"/>
    </location>
</feature>
<organism evidence="2 3">
    <name type="scientific">Babesia microti (strain RI)</name>
    <dbReference type="NCBI Taxonomy" id="1133968"/>
    <lineage>
        <taxon>Eukaryota</taxon>
        <taxon>Sar</taxon>
        <taxon>Alveolata</taxon>
        <taxon>Apicomplexa</taxon>
        <taxon>Aconoidasida</taxon>
        <taxon>Piroplasmida</taxon>
        <taxon>Babesiidae</taxon>
        <taxon>Babesia</taxon>
    </lineage>
</organism>
<dbReference type="GeneID" id="24425829"/>
<proteinExistence type="predicted"/>
<gene>
    <name evidence="2" type="ORF">BmR1_04g05920</name>
</gene>
<protein>
    <submittedName>
        <fullName evidence="2">Uncharacterized protein</fullName>
    </submittedName>
</protein>
<dbReference type="RefSeq" id="XP_012649790.1">
    <property type="nucleotide sequence ID" value="XM_012794336.1"/>
</dbReference>
<feature type="compositionally biased region" description="Low complexity" evidence="1">
    <location>
        <begin position="51"/>
        <end position="77"/>
    </location>
</feature>